<reference evidence="1 2" key="1">
    <citation type="journal article" date="2018" name="Sci. Rep.">
        <title>Genomic signatures of local adaptation to the degree of environmental predictability in rotifers.</title>
        <authorList>
            <person name="Franch-Gras L."/>
            <person name="Hahn C."/>
            <person name="Garcia-Roger E.M."/>
            <person name="Carmona M.J."/>
            <person name="Serra M."/>
            <person name="Gomez A."/>
        </authorList>
    </citation>
    <scope>NUCLEOTIDE SEQUENCE [LARGE SCALE GENOMIC DNA]</scope>
    <source>
        <strain evidence="1">HYR1</strain>
    </source>
</reference>
<dbReference type="EMBL" id="REGN01003428">
    <property type="protein sequence ID" value="RNA22565.1"/>
    <property type="molecule type" value="Genomic_DNA"/>
</dbReference>
<proteinExistence type="predicted"/>
<comment type="caution">
    <text evidence="1">The sequence shown here is derived from an EMBL/GenBank/DDBJ whole genome shotgun (WGS) entry which is preliminary data.</text>
</comment>
<name>A0A3M7RH23_BRAPC</name>
<keyword evidence="2" id="KW-1185">Reference proteome</keyword>
<organism evidence="1 2">
    <name type="scientific">Brachionus plicatilis</name>
    <name type="common">Marine rotifer</name>
    <name type="synonym">Brachionus muelleri</name>
    <dbReference type="NCBI Taxonomy" id="10195"/>
    <lineage>
        <taxon>Eukaryota</taxon>
        <taxon>Metazoa</taxon>
        <taxon>Spiralia</taxon>
        <taxon>Gnathifera</taxon>
        <taxon>Rotifera</taxon>
        <taxon>Eurotatoria</taxon>
        <taxon>Monogononta</taxon>
        <taxon>Pseudotrocha</taxon>
        <taxon>Ploima</taxon>
        <taxon>Brachionidae</taxon>
        <taxon>Brachionus</taxon>
    </lineage>
</organism>
<dbReference type="Proteomes" id="UP000276133">
    <property type="component" value="Unassembled WGS sequence"/>
</dbReference>
<dbReference type="AlphaFoldDB" id="A0A3M7RH23"/>
<evidence type="ECO:0000313" key="1">
    <source>
        <dbReference type="EMBL" id="RNA22565.1"/>
    </source>
</evidence>
<gene>
    <name evidence="1" type="ORF">BpHYR1_046937</name>
</gene>
<sequence>MYYKLFTVIIFNAIKSSPIEFECDTCASIHELCILKILILIHRVTDIKVLEDRFRKLNGNYSNASIQNKNALINDLMSENKLF</sequence>
<evidence type="ECO:0000313" key="2">
    <source>
        <dbReference type="Proteomes" id="UP000276133"/>
    </source>
</evidence>
<protein>
    <submittedName>
        <fullName evidence="1">Uncharacterized protein</fullName>
    </submittedName>
</protein>
<accession>A0A3M7RH23</accession>